<evidence type="ECO:0000256" key="1">
    <source>
        <dbReference type="SAM" id="MobiDB-lite"/>
    </source>
</evidence>
<feature type="compositionally biased region" description="Basic and acidic residues" evidence="1">
    <location>
        <begin position="126"/>
        <end position="139"/>
    </location>
</feature>
<evidence type="ECO:0000313" key="3">
    <source>
        <dbReference type="Proteomes" id="UP001044222"/>
    </source>
</evidence>
<evidence type="ECO:0000313" key="2">
    <source>
        <dbReference type="EMBL" id="KAG5845262.1"/>
    </source>
</evidence>
<gene>
    <name evidence="2" type="ORF">ANANG_G00136920</name>
</gene>
<feature type="compositionally biased region" description="Low complexity" evidence="1">
    <location>
        <begin position="1"/>
        <end position="25"/>
    </location>
</feature>
<protein>
    <submittedName>
        <fullName evidence="2">Uncharacterized protein</fullName>
    </submittedName>
</protein>
<dbReference type="AlphaFoldDB" id="A0A9D3RZU8"/>
<feature type="compositionally biased region" description="Basic and acidic residues" evidence="1">
    <location>
        <begin position="162"/>
        <end position="181"/>
    </location>
</feature>
<proteinExistence type="predicted"/>
<feature type="compositionally biased region" description="Basic and acidic residues" evidence="1">
    <location>
        <begin position="94"/>
        <end position="103"/>
    </location>
</feature>
<sequence length="580" mass="62430">MATPPRGAARSSWGRSRGTSTRTSWCPSSSRWAHLRDAPDDGLRREEPGLRLRHVHAEAGGQARRAGAQQLRGPPGAAPGRLLLRGQLPPLHRGHPENQEARGDPGGGLQGDRGRAGRHRVRQRRRQDEEPRLRLRGVREPPGGGHGPAQADAGPHPAVGPPDRRGLGGARDRRGRGRDGDGQDPLRAQPDDRDVGGDAAAGLRPVQPRVRGARQEDPRLRLRALRQPRRRRPRHGQPQRHGGGGILHRSDSRQARRQGAVHSIPEGCQGDHPRPRDPQTNYIYQCDPYTLTYYGYPYNALIGPNREYFIKGAIRGRGRAASGSRAAGPRGSYLGGYSAGRGIYSRYHEGKAKQQDKPYELVPSLELAAVNPVGIKPGAMTLPTLGGQYPMFSSGPAAKLLEEGKMHAVEHLINPLAMQHDHSTAAAAATAAVLPAVSTPPPFQGRPITPVYAMAHNVQRIPTAAAAAASTGPATGPATPCPSPRRPPPPWRPPEERGRGGATGPTPATCLRPSPPPPPSRCPFMTSIRPTEGACGRAALSDAPYRDKKETEETLKYLQSAISLFNVLKFAGLCPKLRSF</sequence>
<organism evidence="2 3">
    <name type="scientific">Anguilla anguilla</name>
    <name type="common">European freshwater eel</name>
    <name type="synonym">Muraena anguilla</name>
    <dbReference type="NCBI Taxonomy" id="7936"/>
    <lineage>
        <taxon>Eukaryota</taxon>
        <taxon>Metazoa</taxon>
        <taxon>Chordata</taxon>
        <taxon>Craniata</taxon>
        <taxon>Vertebrata</taxon>
        <taxon>Euteleostomi</taxon>
        <taxon>Actinopterygii</taxon>
        <taxon>Neopterygii</taxon>
        <taxon>Teleostei</taxon>
        <taxon>Anguilliformes</taxon>
        <taxon>Anguillidae</taxon>
        <taxon>Anguilla</taxon>
    </lineage>
</organism>
<dbReference type="EMBL" id="JAFIRN010000007">
    <property type="protein sequence ID" value="KAG5845262.1"/>
    <property type="molecule type" value="Genomic_DNA"/>
</dbReference>
<feature type="compositionally biased region" description="Low complexity" evidence="1">
    <location>
        <begin position="465"/>
        <end position="478"/>
    </location>
</feature>
<feature type="region of interest" description="Disordered" evidence="1">
    <location>
        <begin position="465"/>
        <end position="522"/>
    </location>
</feature>
<feature type="compositionally biased region" description="Basic residues" evidence="1">
    <location>
        <begin position="221"/>
        <end position="238"/>
    </location>
</feature>
<feature type="region of interest" description="Disordered" evidence="1">
    <location>
        <begin position="1"/>
        <end position="281"/>
    </location>
</feature>
<feature type="compositionally biased region" description="Basic and acidic residues" evidence="1">
    <location>
        <begin position="34"/>
        <end position="50"/>
    </location>
</feature>
<feature type="compositionally biased region" description="Basic residues" evidence="1">
    <location>
        <begin position="116"/>
        <end position="125"/>
    </location>
</feature>
<feature type="compositionally biased region" description="Low complexity" evidence="1">
    <location>
        <begin position="59"/>
        <end position="91"/>
    </location>
</feature>
<name>A0A9D3RZU8_ANGAN</name>
<feature type="compositionally biased region" description="Pro residues" evidence="1">
    <location>
        <begin position="479"/>
        <end position="492"/>
    </location>
</feature>
<dbReference type="Proteomes" id="UP001044222">
    <property type="component" value="Chromosome 7"/>
</dbReference>
<comment type="caution">
    <text evidence="2">The sequence shown here is derived from an EMBL/GenBank/DDBJ whole genome shotgun (WGS) entry which is preliminary data.</text>
</comment>
<accession>A0A9D3RZU8</accession>
<keyword evidence="3" id="KW-1185">Reference proteome</keyword>
<reference evidence="2" key="1">
    <citation type="submission" date="2021-01" db="EMBL/GenBank/DDBJ databases">
        <title>A chromosome-scale assembly of European eel, Anguilla anguilla.</title>
        <authorList>
            <person name="Henkel C."/>
            <person name="Jong-Raadsen S.A."/>
            <person name="Dufour S."/>
            <person name="Weltzien F.-A."/>
            <person name="Palstra A.P."/>
            <person name="Pelster B."/>
            <person name="Spaink H.P."/>
            <person name="Van Den Thillart G.E."/>
            <person name="Jansen H."/>
            <person name="Zahm M."/>
            <person name="Klopp C."/>
            <person name="Cedric C."/>
            <person name="Louis A."/>
            <person name="Berthelot C."/>
            <person name="Parey E."/>
            <person name="Roest Crollius H."/>
            <person name="Montfort J."/>
            <person name="Robinson-Rechavi M."/>
            <person name="Bucao C."/>
            <person name="Bouchez O."/>
            <person name="Gislard M."/>
            <person name="Lluch J."/>
            <person name="Milhes M."/>
            <person name="Lampietro C."/>
            <person name="Lopez Roques C."/>
            <person name="Donnadieu C."/>
            <person name="Braasch I."/>
            <person name="Desvignes T."/>
            <person name="Postlethwait J."/>
            <person name="Bobe J."/>
            <person name="Guiguen Y."/>
            <person name="Dirks R."/>
        </authorList>
    </citation>
    <scope>NUCLEOTIDE SEQUENCE</scope>
    <source>
        <strain evidence="2">Tag_6206</strain>
        <tissue evidence="2">Liver</tissue>
    </source>
</reference>